<evidence type="ECO:0000256" key="1">
    <source>
        <dbReference type="SAM" id="MobiDB-lite"/>
    </source>
</evidence>
<keyword evidence="3" id="KW-1185">Reference proteome</keyword>
<gene>
    <name evidence="2" type="ORF">GCM10009576_096560</name>
</gene>
<protein>
    <submittedName>
        <fullName evidence="2">Uncharacterized protein</fullName>
    </submittedName>
</protein>
<feature type="region of interest" description="Disordered" evidence="1">
    <location>
        <begin position="66"/>
        <end position="119"/>
    </location>
</feature>
<comment type="caution">
    <text evidence="2">The sequence shown here is derived from an EMBL/GenBank/DDBJ whole genome shotgun (WGS) entry which is preliminary data.</text>
</comment>
<accession>A0ABN1SSI7</accession>
<dbReference type="EMBL" id="BAAAIE010000176">
    <property type="protein sequence ID" value="GAA1003474.1"/>
    <property type="molecule type" value="Genomic_DNA"/>
</dbReference>
<evidence type="ECO:0000313" key="3">
    <source>
        <dbReference type="Proteomes" id="UP001500033"/>
    </source>
</evidence>
<sequence>MSFWGMCPDPGGPLGAAPCPLPRCLVRLEATRQEAAARRRGRTDPRAAYMRAVAEPAPAALEVAPETLPGHDGAAPTRSDHDGPGHIAAAAAPRPPRPGGWSAHAPASVTEAVRRPAPV</sequence>
<dbReference type="Proteomes" id="UP001500033">
    <property type="component" value="Unassembled WGS sequence"/>
</dbReference>
<evidence type="ECO:0000313" key="2">
    <source>
        <dbReference type="EMBL" id="GAA1003474.1"/>
    </source>
</evidence>
<name>A0ABN1SSI7_9ACTN</name>
<organism evidence="2 3">
    <name type="scientific">Streptomyces rhizosphaericus</name>
    <dbReference type="NCBI Taxonomy" id="114699"/>
    <lineage>
        <taxon>Bacteria</taxon>
        <taxon>Bacillati</taxon>
        <taxon>Actinomycetota</taxon>
        <taxon>Actinomycetes</taxon>
        <taxon>Kitasatosporales</taxon>
        <taxon>Streptomycetaceae</taxon>
        <taxon>Streptomyces</taxon>
        <taxon>Streptomyces violaceusniger group</taxon>
    </lineage>
</organism>
<reference evidence="2 3" key="1">
    <citation type="journal article" date="2019" name="Int. J. Syst. Evol. Microbiol.">
        <title>The Global Catalogue of Microorganisms (GCM) 10K type strain sequencing project: providing services to taxonomists for standard genome sequencing and annotation.</title>
        <authorList>
            <consortium name="The Broad Institute Genomics Platform"/>
            <consortium name="The Broad Institute Genome Sequencing Center for Infectious Disease"/>
            <person name="Wu L."/>
            <person name="Ma J."/>
        </authorList>
    </citation>
    <scope>NUCLEOTIDE SEQUENCE [LARGE SCALE GENOMIC DNA]</scope>
    <source>
        <strain evidence="2 3">JCM 11445</strain>
    </source>
</reference>
<proteinExistence type="predicted"/>